<gene>
    <name evidence="3" type="primary">Vigan.03G120400</name>
    <name evidence="3" type="ORF">VIGAN_03120400</name>
</gene>
<keyword evidence="4" id="KW-1185">Reference proteome</keyword>
<keyword evidence="2" id="KW-0812">Transmembrane</keyword>
<dbReference type="OrthoDB" id="1432752at2759"/>
<protein>
    <submittedName>
        <fullName evidence="3">Uncharacterized protein</fullName>
    </submittedName>
</protein>
<feature type="transmembrane region" description="Helical" evidence="2">
    <location>
        <begin position="31"/>
        <end position="48"/>
    </location>
</feature>
<dbReference type="AlphaFoldDB" id="A0A0S3RLR1"/>
<evidence type="ECO:0000313" key="3">
    <source>
        <dbReference type="EMBL" id="BAT81478.1"/>
    </source>
</evidence>
<feature type="transmembrane region" description="Helical" evidence="2">
    <location>
        <begin position="60"/>
        <end position="82"/>
    </location>
</feature>
<feature type="compositionally biased region" description="Basic residues" evidence="1">
    <location>
        <begin position="139"/>
        <end position="153"/>
    </location>
</feature>
<keyword evidence="2" id="KW-0472">Membrane</keyword>
<evidence type="ECO:0000256" key="2">
    <source>
        <dbReference type="SAM" id="Phobius"/>
    </source>
</evidence>
<dbReference type="EMBL" id="AP015036">
    <property type="protein sequence ID" value="BAT81478.1"/>
    <property type="molecule type" value="Genomic_DNA"/>
</dbReference>
<sequence>MQTLLSFLRKTTMAMLNQILRWLKKPKGKPDAYSLVSCAAFATMSLGLSNLTQFGFQIDLLYFFCGGLLVQLMEIKMWLVIVGGSFSYSLIQICDYPRHTQRENLPLQLQNLVNIQVDPRSVSSSSHEEAYADVDNLTRRRGSKIPRPFAHSK</sequence>
<dbReference type="Proteomes" id="UP000291084">
    <property type="component" value="Chromosome 3"/>
</dbReference>
<reference evidence="3 4" key="1">
    <citation type="journal article" date="2015" name="Sci. Rep.">
        <title>The power of single molecule real-time sequencing technology in the de novo assembly of a eukaryotic genome.</title>
        <authorList>
            <person name="Sakai H."/>
            <person name="Naito K."/>
            <person name="Ogiso-Tanaka E."/>
            <person name="Takahashi Y."/>
            <person name="Iseki K."/>
            <person name="Muto C."/>
            <person name="Satou K."/>
            <person name="Teruya K."/>
            <person name="Shiroma A."/>
            <person name="Shimoji M."/>
            <person name="Hirano T."/>
            <person name="Itoh T."/>
            <person name="Kaga A."/>
            <person name="Tomooka N."/>
        </authorList>
    </citation>
    <scope>NUCLEOTIDE SEQUENCE [LARGE SCALE GENOMIC DNA]</scope>
    <source>
        <strain evidence="4">cv. Shumari</strain>
    </source>
</reference>
<name>A0A0S3RLR1_PHAAN</name>
<evidence type="ECO:0000256" key="1">
    <source>
        <dbReference type="SAM" id="MobiDB-lite"/>
    </source>
</evidence>
<proteinExistence type="predicted"/>
<feature type="region of interest" description="Disordered" evidence="1">
    <location>
        <begin position="124"/>
        <end position="153"/>
    </location>
</feature>
<evidence type="ECO:0000313" key="4">
    <source>
        <dbReference type="Proteomes" id="UP000291084"/>
    </source>
</evidence>
<keyword evidence="2" id="KW-1133">Transmembrane helix</keyword>
<organism evidence="3 4">
    <name type="scientific">Vigna angularis var. angularis</name>
    <dbReference type="NCBI Taxonomy" id="157739"/>
    <lineage>
        <taxon>Eukaryota</taxon>
        <taxon>Viridiplantae</taxon>
        <taxon>Streptophyta</taxon>
        <taxon>Embryophyta</taxon>
        <taxon>Tracheophyta</taxon>
        <taxon>Spermatophyta</taxon>
        <taxon>Magnoliopsida</taxon>
        <taxon>eudicotyledons</taxon>
        <taxon>Gunneridae</taxon>
        <taxon>Pentapetalae</taxon>
        <taxon>rosids</taxon>
        <taxon>fabids</taxon>
        <taxon>Fabales</taxon>
        <taxon>Fabaceae</taxon>
        <taxon>Papilionoideae</taxon>
        <taxon>50 kb inversion clade</taxon>
        <taxon>NPAAA clade</taxon>
        <taxon>indigoferoid/millettioid clade</taxon>
        <taxon>Phaseoleae</taxon>
        <taxon>Vigna</taxon>
    </lineage>
</organism>
<accession>A0A0S3RLR1</accession>